<dbReference type="InterPro" id="IPR011990">
    <property type="entry name" value="TPR-like_helical_dom_sf"/>
</dbReference>
<accession>A0A7M5X3I5</accession>
<dbReference type="EnsemblMetazoa" id="CLYHEMT017296.1">
    <property type="protein sequence ID" value="CLYHEMP017296.1"/>
    <property type="gene ID" value="CLYHEMG017296"/>
</dbReference>
<dbReference type="GO" id="GO:0005654">
    <property type="term" value="C:nucleoplasm"/>
    <property type="evidence" value="ECO:0007669"/>
    <property type="project" value="UniProtKB-SubCell"/>
</dbReference>
<proteinExistence type="inferred from homology"/>
<dbReference type="RefSeq" id="XP_066933355.1">
    <property type="nucleotide sequence ID" value="XM_067077254.1"/>
</dbReference>
<sequence length="602" mass="68390">MANIIPDANDDISKPVLPFSKTDEIDYRNLLGLAEFFRSCQPSRIRETIHCLQATLSIETLPLLEKAKCRLNLAKLLLQHTKNVGHARAQLEQAHQITSFEKDDGISSKIYFDSTSILASLCIEQGQGTLAKNILRKALERSVQSKLKHWHYRLLFQLADAHSRDREYDVSIELLSALGESTAKENRHEYIRILYMLSKCLLYLASKDLPKFEQTLNSVEPMKQEYVGKAPSIHKRETIKIFSGFLKVYYYIVTGRPKTGKEDLKELQRSIQTLAATPDEVPIPDDPEGFQWLSKDHLCVLVYLVTVMHSMHSGLMDRALRHTEKALSLIEKLKAVGNENRVTSFFNLSLLEHAVMCRIIQGQGSHAIQEIGKACQLCSEDQQLMTSMKPALHTLLGLYGMSMNLMGDAEEHFKKALRFSNNQCDVYCVAAMNLAVIYIRNGPQKAVAFQQLLESLNSDTISRSKNLRSSYFYMMGLKTFFESNYDDAKKFLRESLRIGNTEDLNRMTACSLILLGHVITSQANAQEAVTMVVPAMQVANKIPDVYLQLWASSLLKDIYRLLNDQQGEQEGAQLHNMYTTQLLQDHFMAGQRTEHALLKDFV</sequence>
<keyword evidence="11" id="KW-1185">Reference proteome</keyword>
<dbReference type="GO" id="GO:0007059">
    <property type="term" value="P:chromosome segregation"/>
    <property type="evidence" value="ECO:0007669"/>
    <property type="project" value="UniProtKB-KW"/>
</dbReference>
<evidence type="ECO:0000256" key="4">
    <source>
        <dbReference type="ARBA" id="ARBA00022618"/>
    </source>
</evidence>
<evidence type="ECO:0000313" key="10">
    <source>
        <dbReference type="EnsemblMetazoa" id="CLYHEMP017296.1"/>
    </source>
</evidence>
<dbReference type="PANTHER" id="PTHR21394">
    <property type="entry name" value="MAU2 CHROMATID COHESION FACTOR HOMOLOG"/>
    <property type="match status" value="1"/>
</dbReference>
<keyword evidence="5" id="KW-0498">Mitosis</keyword>
<name>A0A7M5X3I5_9CNID</name>
<dbReference type="InterPro" id="IPR019440">
    <property type="entry name" value="MAU2"/>
</dbReference>
<keyword evidence="8" id="KW-0131">Cell cycle</keyword>
<comment type="similarity">
    <text evidence="2">Belongs to the SCC4/mau-2 family.</text>
</comment>
<evidence type="ECO:0000256" key="7">
    <source>
        <dbReference type="ARBA" id="ARBA00023242"/>
    </source>
</evidence>
<dbReference type="GO" id="GO:0007064">
    <property type="term" value="P:mitotic sister chromatid cohesion"/>
    <property type="evidence" value="ECO:0007669"/>
    <property type="project" value="InterPro"/>
</dbReference>
<evidence type="ECO:0000256" key="9">
    <source>
        <dbReference type="ARBA" id="ARBA00030523"/>
    </source>
</evidence>
<dbReference type="SUPFAM" id="SSF48452">
    <property type="entry name" value="TPR-like"/>
    <property type="match status" value="2"/>
</dbReference>
<keyword evidence="7" id="KW-0539">Nucleus</keyword>
<dbReference type="OrthoDB" id="5565328at2759"/>
<evidence type="ECO:0000256" key="6">
    <source>
        <dbReference type="ARBA" id="ARBA00022829"/>
    </source>
</evidence>
<evidence type="ECO:0000256" key="2">
    <source>
        <dbReference type="ARBA" id="ARBA00008585"/>
    </source>
</evidence>
<evidence type="ECO:0000313" key="11">
    <source>
        <dbReference type="Proteomes" id="UP000594262"/>
    </source>
</evidence>
<evidence type="ECO:0000256" key="3">
    <source>
        <dbReference type="ARBA" id="ARBA00017198"/>
    </source>
</evidence>
<evidence type="ECO:0000256" key="1">
    <source>
        <dbReference type="ARBA" id="ARBA00004642"/>
    </source>
</evidence>
<dbReference type="GeneID" id="136821018"/>
<dbReference type="GO" id="GO:0051301">
    <property type="term" value="P:cell division"/>
    <property type="evidence" value="ECO:0007669"/>
    <property type="project" value="UniProtKB-KW"/>
</dbReference>
<dbReference type="AlphaFoldDB" id="A0A7M5X3I5"/>
<evidence type="ECO:0000256" key="5">
    <source>
        <dbReference type="ARBA" id="ARBA00022776"/>
    </source>
</evidence>
<organism evidence="10 11">
    <name type="scientific">Clytia hemisphaerica</name>
    <dbReference type="NCBI Taxonomy" id="252671"/>
    <lineage>
        <taxon>Eukaryota</taxon>
        <taxon>Metazoa</taxon>
        <taxon>Cnidaria</taxon>
        <taxon>Hydrozoa</taxon>
        <taxon>Hydroidolina</taxon>
        <taxon>Leptothecata</taxon>
        <taxon>Obeliida</taxon>
        <taxon>Clytiidae</taxon>
        <taxon>Clytia</taxon>
    </lineage>
</organism>
<protein>
    <recommendedName>
        <fullName evidence="3">MAU2 chromatid cohesion factor homolog</fullName>
    </recommendedName>
    <alternativeName>
        <fullName evidence="9">Cohesin loading complex subunit SCC4 homolog</fullName>
    </alternativeName>
</protein>
<comment type="subcellular location">
    <subcellularLocation>
        <location evidence="1">Nucleus</location>
        <location evidence="1">Nucleoplasm</location>
    </subcellularLocation>
</comment>
<keyword evidence="6" id="KW-0159">Chromosome partition</keyword>
<dbReference type="Proteomes" id="UP000594262">
    <property type="component" value="Unplaced"/>
</dbReference>
<dbReference type="Gene3D" id="1.25.40.10">
    <property type="entry name" value="Tetratricopeptide repeat domain"/>
    <property type="match status" value="2"/>
</dbReference>
<keyword evidence="4" id="KW-0132">Cell division</keyword>
<reference evidence="10" key="1">
    <citation type="submission" date="2021-01" db="UniProtKB">
        <authorList>
            <consortium name="EnsemblMetazoa"/>
        </authorList>
    </citation>
    <scope>IDENTIFICATION</scope>
</reference>
<evidence type="ECO:0000256" key="8">
    <source>
        <dbReference type="ARBA" id="ARBA00023306"/>
    </source>
</evidence>
<dbReference type="Pfam" id="PF10345">
    <property type="entry name" value="Cohesin_load"/>
    <property type="match status" value="1"/>
</dbReference>